<protein>
    <submittedName>
        <fullName evidence="1">Uncharacterized protein</fullName>
    </submittedName>
</protein>
<dbReference type="Proteomes" id="UP000252086">
    <property type="component" value="Unassembled WGS sequence"/>
</dbReference>
<comment type="caution">
    <text evidence="1">The sequence shown here is derived from an EMBL/GenBank/DDBJ whole genome shotgun (WGS) entry which is preliminary data.</text>
</comment>
<keyword evidence="2" id="KW-1185">Reference proteome</keyword>
<sequence length="35" mass="4215">MQEKVQIDEDSFLEHLGLKDLKKWSYRSFINISTD</sequence>
<gene>
    <name evidence="1" type="ORF">DFP76_10844</name>
</gene>
<accession>A0A366CXI8</accession>
<evidence type="ECO:0000313" key="1">
    <source>
        <dbReference type="EMBL" id="RBO80181.1"/>
    </source>
</evidence>
<dbReference type="EMBL" id="QNRF01000008">
    <property type="protein sequence ID" value="RBO80181.1"/>
    <property type="molecule type" value="Genomic_DNA"/>
</dbReference>
<name>A0A366CXI8_9GAMM</name>
<dbReference type="AlphaFoldDB" id="A0A366CXI8"/>
<evidence type="ECO:0000313" key="2">
    <source>
        <dbReference type="Proteomes" id="UP000252086"/>
    </source>
</evidence>
<reference evidence="1 2" key="1">
    <citation type="submission" date="2018-06" db="EMBL/GenBank/DDBJ databases">
        <title>Genomic Encyclopedia of Type Strains, Phase III (KMG-III): the genomes of soil and plant-associated and newly described type strains.</title>
        <authorList>
            <person name="Whitman W."/>
        </authorList>
    </citation>
    <scope>NUCLEOTIDE SEQUENCE [LARGE SCALE GENOMIC DNA]</scope>
    <source>
        <strain evidence="1 2">CECT 7732</strain>
    </source>
</reference>
<organism evidence="1 2">
    <name type="scientific">Marinomonas aquiplantarum</name>
    <dbReference type="NCBI Taxonomy" id="491951"/>
    <lineage>
        <taxon>Bacteria</taxon>
        <taxon>Pseudomonadati</taxon>
        <taxon>Pseudomonadota</taxon>
        <taxon>Gammaproteobacteria</taxon>
        <taxon>Oceanospirillales</taxon>
        <taxon>Oceanospirillaceae</taxon>
        <taxon>Marinomonas</taxon>
    </lineage>
</organism>
<proteinExistence type="predicted"/>